<evidence type="ECO:0000313" key="1">
    <source>
        <dbReference type="EMBL" id="QEM01611.1"/>
    </source>
</evidence>
<sequence length="87" mass="10435">MKLKKNFYILNIYNLKIQKLYYIKYLNKKVLIQFIYLSFEKNQLKKSILKGISFKITKKILIIQINSNLSLKLSINSPRINNIKLLK</sequence>
<dbReference type="EMBL" id="MK573201">
    <property type="protein sequence ID" value="QEM01611.1"/>
    <property type="molecule type" value="Genomic_DNA"/>
</dbReference>
<protein>
    <submittedName>
        <fullName evidence="1">Uncharacterized protein</fullName>
    </submittedName>
</protein>
<reference evidence="1" key="1">
    <citation type="journal article" date="2019" name="Genome Biol. Evol.">
        <title>Nephromyces represents a diverse and novel lineage of the Apicomplexa that has retained apicoplasts.</title>
        <authorList>
            <person name="Munoz-Gomez S.A."/>
            <person name="Durnin K."/>
            <person name="Eme L."/>
            <person name="Paight C."/>
            <person name="Lane C.E."/>
            <person name="Saffo M.B."/>
            <person name="Slamovits C.H."/>
        </authorList>
    </citation>
    <scope>NUCLEOTIDE SEQUENCE</scope>
    <source>
        <strain evidence="1">448</strain>
    </source>
</reference>
<organism evidence="1">
    <name type="scientific">Nephromyces sp. ex Molgula occidentalis</name>
    <dbReference type="NCBI Taxonomy" id="2544991"/>
    <lineage>
        <taxon>Eukaryota</taxon>
        <taxon>Sar</taxon>
        <taxon>Alveolata</taxon>
        <taxon>Apicomplexa</taxon>
        <taxon>Aconoidasida</taxon>
        <taxon>Nephromycida</taxon>
        <taxon>Nephromyces</taxon>
    </lineage>
</organism>
<gene>
    <name evidence="1" type="primary">orf88</name>
</gene>
<proteinExistence type="predicted"/>
<name>A0A5C1H7K9_9APIC</name>
<dbReference type="AlphaFoldDB" id="A0A5C1H7K9"/>
<accession>A0A5C1H7K9</accession>